<reference evidence="1" key="1">
    <citation type="journal article" date="2019" name="Sci. Rep.">
        <title>Draft genome of Tanacetum cinerariifolium, the natural source of mosquito coil.</title>
        <authorList>
            <person name="Yamashiro T."/>
            <person name="Shiraishi A."/>
            <person name="Satake H."/>
            <person name="Nakayama K."/>
        </authorList>
    </citation>
    <scope>NUCLEOTIDE SEQUENCE</scope>
</reference>
<evidence type="ECO:0000313" key="1">
    <source>
        <dbReference type="EMBL" id="GEW89180.1"/>
    </source>
</evidence>
<organism evidence="1">
    <name type="scientific">Tanacetum cinerariifolium</name>
    <name type="common">Dalmatian daisy</name>
    <name type="synonym">Chrysanthemum cinerariifolium</name>
    <dbReference type="NCBI Taxonomy" id="118510"/>
    <lineage>
        <taxon>Eukaryota</taxon>
        <taxon>Viridiplantae</taxon>
        <taxon>Streptophyta</taxon>
        <taxon>Embryophyta</taxon>
        <taxon>Tracheophyta</taxon>
        <taxon>Spermatophyta</taxon>
        <taxon>Magnoliopsida</taxon>
        <taxon>eudicotyledons</taxon>
        <taxon>Gunneridae</taxon>
        <taxon>Pentapetalae</taxon>
        <taxon>asterids</taxon>
        <taxon>campanulids</taxon>
        <taxon>Asterales</taxon>
        <taxon>Asteraceae</taxon>
        <taxon>Asteroideae</taxon>
        <taxon>Anthemideae</taxon>
        <taxon>Anthemidinae</taxon>
        <taxon>Tanacetum</taxon>
    </lineage>
</organism>
<accession>A0A699GZ65</accession>
<dbReference type="EMBL" id="BKCJ010078940">
    <property type="protein sequence ID" value="GEW89180.1"/>
    <property type="molecule type" value="Genomic_DNA"/>
</dbReference>
<proteinExistence type="predicted"/>
<dbReference type="AlphaFoldDB" id="A0A699GZ65"/>
<sequence>MLNMLLLNKQNASRFVVYSFVWFVSTAEILEHVYTMESKILQLQEAISIKGDNDILRIQDQHVKQQLKQLLLKVEKKTL</sequence>
<protein>
    <submittedName>
        <fullName evidence="1">Uncharacterized protein</fullName>
    </submittedName>
</protein>
<gene>
    <name evidence="1" type="ORF">Tci_261156</name>
</gene>
<name>A0A699GZ65_TANCI</name>
<comment type="caution">
    <text evidence="1">The sequence shown here is derived from an EMBL/GenBank/DDBJ whole genome shotgun (WGS) entry which is preliminary data.</text>
</comment>